<feature type="transmembrane region" description="Helical" evidence="9">
    <location>
        <begin position="99"/>
        <end position="118"/>
    </location>
</feature>
<keyword evidence="12" id="KW-1185">Reference proteome</keyword>
<feature type="compositionally biased region" description="Basic and acidic residues" evidence="8">
    <location>
        <begin position="519"/>
        <end position="539"/>
    </location>
</feature>
<dbReference type="GO" id="GO:0015793">
    <property type="term" value="P:glycerol transmembrane transport"/>
    <property type="evidence" value="ECO:0007669"/>
    <property type="project" value="TreeGrafter"/>
</dbReference>
<dbReference type="InterPro" id="IPR005829">
    <property type="entry name" value="Sugar_transporter_CS"/>
</dbReference>
<keyword evidence="5 9" id="KW-1133">Transmembrane helix</keyword>
<dbReference type="InterPro" id="IPR050360">
    <property type="entry name" value="MFS_Sugar_Transporters"/>
</dbReference>
<dbReference type="Gene3D" id="1.20.1250.20">
    <property type="entry name" value="MFS general substrate transporter like domains"/>
    <property type="match status" value="1"/>
</dbReference>
<dbReference type="FunFam" id="1.20.1250.20:FF:000061">
    <property type="entry name" value="MFS sugar transporter"/>
    <property type="match status" value="1"/>
</dbReference>
<feature type="region of interest" description="Disordered" evidence="8">
    <location>
        <begin position="508"/>
        <end position="539"/>
    </location>
</feature>
<evidence type="ECO:0000256" key="9">
    <source>
        <dbReference type="SAM" id="Phobius"/>
    </source>
</evidence>
<evidence type="ECO:0000256" key="8">
    <source>
        <dbReference type="SAM" id="MobiDB-lite"/>
    </source>
</evidence>
<reference evidence="11 13" key="1">
    <citation type="submission" date="2020-01" db="EMBL/GenBank/DDBJ databases">
        <authorList>
            <consortium name="DOE Joint Genome Institute"/>
            <person name="Haridas S."/>
            <person name="Albert R."/>
            <person name="Binder M."/>
            <person name="Bloem J."/>
            <person name="Labutti K."/>
            <person name="Salamov A."/>
            <person name="Andreopoulos B."/>
            <person name="Baker S.E."/>
            <person name="Barry K."/>
            <person name="Bills G."/>
            <person name="Bluhm B.H."/>
            <person name="Cannon C."/>
            <person name="Castanera R."/>
            <person name="Culley D.E."/>
            <person name="Daum C."/>
            <person name="Ezra D."/>
            <person name="Gonzalez J.B."/>
            <person name="Henrissat B."/>
            <person name="Kuo A."/>
            <person name="Liang C."/>
            <person name="Lipzen A."/>
            <person name="Lutzoni F."/>
            <person name="Magnuson J."/>
            <person name="Mondo S."/>
            <person name="Nolan M."/>
            <person name="Ohm R."/>
            <person name="Pangilinan J."/>
            <person name="Park H.-J."/>
            <person name="Ramirez L."/>
            <person name="Alfaro M."/>
            <person name="Sun H."/>
            <person name="Tritt A."/>
            <person name="Yoshinaga Y."/>
            <person name="Zwiers L.-H."/>
            <person name="Turgeon B.G."/>
            <person name="Goodwin S.B."/>
            <person name="Spatafora J.W."/>
            <person name="Crous P.W."/>
            <person name="Grigoriev I.V."/>
        </authorList>
    </citation>
    <scope>NUCLEOTIDE SEQUENCE</scope>
    <source>
        <strain evidence="11 13">CBS 781.70</strain>
    </source>
</reference>
<feature type="transmembrane region" description="Helical" evidence="9">
    <location>
        <begin position="67"/>
        <end position="87"/>
    </location>
</feature>
<dbReference type="PRINTS" id="PR00171">
    <property type="entry name" value="SUGRTRNSPORT"/>
</dbReference>
<name>A0A6G1GI29_9PEZI</name>
<reference evidence="13" key="3">
    <citation type="submission" date="2025-04" db="UniProtKB">
        <authorList>
            <consortium name="RefSeq"/>
        </authorList>
    </citation>
    <scope>IDENTIFICATION</scope>
    <source>
        <strain evidence="13">CBS 781.70</strain>
    </source>
</reference>
<keyword evidence="11 13" id="KW-0762">Sugar transport</keyword>
<dbReference type="InterPro" id="IPR003663">
    <property type="entry name" value="Sugar/inositol_transpt"/>
</dbReference>
<keyword evidence="6 9" id="KW-0472">Membrane</keyword>
<feature type="transmembrane region" description="Helical" evidence="9">
    <location>
        <begin position="160"/>
        <end position="180"/>
    </location>
</feature>
<dbReference type="InterPro" id="IPR005828">
    <property type="entry name" value="MFS_sugar_transport-like"/>
</dbReference>
<dbReference type="PROSITE" id="PS50850">
    <property type="entry name" value="MFS"/>
    <property type="match status" value="1"/>
</dbReference>
<feature type="transmembrane region" description="Helical" evidence="9">
    <location>
        <begin position="351"/>
        <end position="369"/>
    </location>
</feature>
<dbReference type="InterPro" id="IPR036259">
    <property type="entry name" value="MFS_trans_sf"/>
</dbReference>
<dbReference type="InterPro" id="IPR020846">
    <property type="entry name" value="MFS_dom"/>
</dbReference>
<reference evidence="13" key="2">
    <citation type="submission" date="2020-04" db="EMBL/GenBank/DDBJ databases">
        <authorList>
            <consortium name="NCBI Genome Project"/>
        </authorList>
    </citation>
    <scope>NUCLEOTIDE SEQUENCE</scope>
    <source>
        <strain evidence="13">CBS 781.70</strain>
    </source>
</reference>
<sequence>MWTTTCGMSGRVLRVSITFAAVMGFSLFGYNQGMMSGIIAGDEFTKSFGALAMPENPTDSEDRHVNVLRGAVTACYEIGCFFGALFSMFYGDKIGRTRLILAGSIVLLVGAVISTAAFGDKWGLGQFVIGRVISGVGNGINTATIPVWQAECSGAHNRGFLVCFEGAVIAIGTFVAYWVVFGLSYVSDTVQWRFPIALQVFFALIVAAGALMLPDSPRWFVKRGLDKEACYVLAKLKDTTPDSDAVLTDFNFMKADVEASKASKVGLKAIFTFGKTQEFQRILVGCSGQFFQQFTGCNAAIYYSTLLFEQNLGLERRLALILGGVFATVYALATIPSFFMIEKVGRRKLYLIGFLGQGLSFLITFACLINPTKENSKGAIVGIFLFITFFAFTLLPLPWIYPPEINPVRTRTVGAAASTCTNWICNFAVVMFTPVFAASSGWGVYLFFALINFSAIPFAWFFYVETAGRELEEIDIVYAKAHVEGKWPYMVADDMSKLDLEQITQQSRELGLDTSDPSEPEKNELGLSSEDSKEAPKQL</sequence>
<feature type="transmembrane region" description="Helical" evidence="9">
    <location>
        <begin position="381"/>
        <end position="401"/>
    </location>
</feature>
<feature type="transmembrane region" description="Helical" evidence="9">
    <location>
        <begin position="444"/>
        <end position="463"/>
    </location>
</feature>
<comment type="similarity">
    <text evidence="2 7">Belongs to the major facilitator superfamily. Sugar transporter (TC 2.A.1.1) family.</text>
</comment>
<dbReference type="OrthoDB" id="6133115at2759"/>
<gene>
    <name evidence="11 13" type="ORF">P152DRAFT_23041</name>
</gene>
<evidence type="ECO:0000313" key="11">
    <source>
        <dbReference type="EMBL" id="KAF1817551.1"/>
    </source>
</evidence>
<feature type="transmembrane region" description="Helical" evidence="9">
    <location>
        <begin position="318"/>
        <end position="339"/>
    </location>
</feature>
<dbReference type="GO" id="GO:0005351">
    <property type="term" value="F:carbohydrate:proton symporter activity"/>
    <property type="evidence" value="ECO:0007669"/>
    <property type="project" value="TreeGrafter"/>
</dbReference>
<dbReference type="Proteomes" id="UP000504638">
    <property type="component" value="Unplaced"/>
</dbReference>
<evidence type="ECO:0000256" key="4">
    <source>
        <dbReference type="ARBA" id="ARBA00022692"/>
    </source>
</evidence>
<comment type="subcellular location">
    <subcellularLocation>
        <location evidence="1">Membrane</location>
        <topology evidence="1">Multi-pass membrane protein</topology>
    </subcellularLocation>
</comment>
<accession>A0A6G1GI29</accession>
<evidence type="ECO:0000256" key="5">
    <source>
        <dbReference type="ARBA" id="ARBA00022989"/>
    </source>
</evidence>
<dbReference type="RefSeq" id="XP_033539182.1">
    <property type="nucleotide sequence ID" value="XM_033674557.1"/>
</dbReference>
<feature type="transmembrane region" description="Helical" evidence="9">
    <location>
        <begin position="192"/>
        <end position="213"/>
    </location>
</feature>
<feature type="transmembrane region" description="Helical" evidence="9">
    <location>
        <begin position="413"/>
        <end position="437"/>
    </location>
</feature>
<evidence type="ECO:0000256" key="3">
    <source>
        <dbReference type="ARBA" id="ARBA00022448"/>
    </source>
</evidence>
<dbReference type="PANTHER" id="PTHR48022:SF55">
    <property type="entry name" value="SUGAR TRANSPORTER STL1"/>
    <property type="match status" value="1"/>
</dbReference>
<organism evidence="11">
    <name type="scientific">Eremomyces bilateralis CBS 781.70</name>
    <dbReference type="NCBI Taxonomy" id="1392243"/>
    <lineage>
        <taxon>Eukaryota</taxon>
        <taxon>Fungi</taxon>
        <taxon>Dikarya</taxon>
        <taxon>Ascomycota</taxon>
        <taxon>Pezizomycotina</taxon>
        <taxon>Dothideomycetes</taxon>
        <taxon>Dothideomycetes incertae sedis</taxon>
        <taxon>Eremomycetales</taxon>
        <taxon>Eremomycetaceae</taxon>
        <taxon>Eremomyces</taxon>
    </lineage>
</organism>
<evidence type="ECO:0000256" key="6">
    <source>
        <dbReference type="ARBA" id="ARBA00023136"/>
    </source>
</evidence>
<evidence type="ECO:0000259" key="10">
    <source>
        <dbReference type="PROSITE" id="PS50850"/>
    </source>
</evidence>
<evidence type="ECO:0000256" key="2">
    <source>
        <dbReference type="ARBA" id="ARBA00010992"/>
    </source>
</evidence>
<evidence type="ECO:0000256" key="7">
    <source>
        <dbReference type="RuleBase" id="RU003346"/>
    </source>
</evidence>
<feature type="transmembrane region" description="Helical" evidence="9">
    <location>
        <begin position="124"/>
        <end position="148"/>
    </location>
</feature>
<dbReference type="NCBIfam" id="TIGR00879">
    <property type="entry name" value="SP"/>
    <property type="match status" value="1"/>
</dbReference>
<feature type="domain" description="Major facilitator superfamily (MFS) profile" evidence="10">
    <location>
        <begin position="17"/>
        <end position="467"/>
    </location>
</feature>
<dbReference type="Pfam" id="PF00083">
    <property type="entry name" value="Sugar_tr"/>
    <property type="match status" value="1"/>
</dbReference>
<protein>
    <submittedName>
        <fullName evidence="11 13">Sugar transporter STL1</fullName>
    </submittedName>
</protein>
<dbReference type="EMBL" id="ML975149">
    <property type="protein sequence ID" value="KAF1817551.1"/>
    <property type="molecule type" value="Genomic_DNA"/>
</dbReference>
<dbReference type="PROSITE" id="PS00216">
    <property type="entry name" value="SUGAR_TRANSPORT_1"/>
    <property type="match status" value="1"/>
</dbReference>
<dbReference type="GO" id="GO:0016020">
    <property type="term" value="C:membrane"/>
    <property type="evidence" value="ECO:0007669"/>
    <property type="project" value="UniProtKB-SubCell"/>
</dbReference>
<keyword evidence="3 7" id="KW-0813">Transport</keyword>
<dbReference type="AlphaFoldDB" id="A0A6G1GI29"/>
<dbReference type="GeneID" id="54415127"/>
<keyword evidence="4 9" id="KW-0812">Transmembrane</keyword>
<evidence type="ECO:0000256" key="1">
    <source>
        <dbReference type="ARBA" id="ARBA00004141"/>
    </source>
</evidence>
<dbReference type="SUPFAM" id="SSF103473">
    <property type="entry name" value="MFS general substrate transporter"/>
    <property type="match status" value="1"/>
</dbReference>
<dbReference type="PANTHER" id="PTHR48022">
    <property type="entry name" value="PLASTIDIC GLUCOSE TRANSPORTER 4"/>
    <property type="match status" value="1"/>
</dbReference>
<proteinExistence type="inferred from homology"/>
<evidence type="ECO:0000313" key="13">
    <source>
        <dbReference type="RefSeq" id="XP_033539182.1"/>
    </source>
</evidence>
<feature type="transmembrane region" description="Helical" evidence="9">
    <location>
        <begin position="12"/>
        <end position="30"/>
    </location>
</feature>
<evidence type="ECO:0000313" key="12">
    <source>
        <dbReference type="Proteomes" id="UP000504638"/>
    </source>
</evidence>